<dbReference type="Proteomes" id="UP000503278">
    <property type="component" value="Chromosome"/>
</dbReference>
<dbReference type="Gene3D" id="2.40.30.170">
    <property type="match status" value="1"/>
</dbReference>
<dbReference type="NCBIfam" id="TIGR01730">
    <property type="entry name" value="RND_mfp"/>
    <property type="match status" value="1"/>
</dbReference>
<evidence type="ECO:0000259" key="3">
    <source>
        <dbReference type="Pfam" id="PF25954"/>
    </source>
</evidence>
<dbReference type="AlphaFoldDB" id="A0A7L5DTQ5"/>
<feature type="domain" description="CzcB-like barrel-sandwich hybrid" evidence="4">
    <location>
        <begin position="82"/>
        <end position="212"/>
    </location>
</feature>
<accession>A0A7L5DTQ5</accession>
<dbReference type="Gene3D" id="2.40.420.20">
    <property type="match status" value="1"/>
</dbReference>
<comment type="similarity">
    <text evidence="1">Belongs to the membrane fusion protein (MFP) (TC 8.A.1) family.</text>
</comment>
<feature type="domain" description="CusB-like beta-barrel" evidence="3">
    <location>
        <begin position="233"/>
        <end position="304"/>
    </location>
</feature>
<keyword evidence="6" id="KW-1185">Reference proteome</keyword>
<dbReference type="GO" id="GO:0015562">
    <property type="term" value="F:efflux transmembrane transporter activity"/>
    <property type="evidence" value="ECO:0007669"/>
    <property type="project" value="TreeGrafter"/>
</dbReference>
<reference evidence="5 6" key="1">
    <citation type="submission" date="2020-04" db="EMBL/GenBank/DDBJ databases">
        <title>Genome sequencing of novel species.</title>
        <authorList>
            <person name="Heo J."/>
            <person name="Kim S.-J."/>
            <person name="Kim J.-S."/>
            <person name="Hong S.-B."/>
            <person name="Kwon S.-W."/>
        </authorList>
    </citation>
    <scope>NUCLEOTIDE SEQUENCE [LARGE SCALE GENOMIC DNA]</scope>
    <source>
        <strain evidence="5 6">F39-2</strain>
    </source>
</reference>
<dbReference type="SUPFAM" id="SSF111369">
    <property type="entry name" value="HlyD-like secretion proteins"/>
    <property type="match status" value="1"/>
</dbReference>
<feature type="compositionally biased region" description="Gly residues" evidence="2">
    <location>
        <begin position="411"/>
        <end position="425"/>
    </location>
</feature>
<feature type="compositionally biased region" description="Low complexity" evidence="2">
    <location>
        <begin position="384"/>
        <end position="410"/>
    </location>
</feature>
<dbReference type="KEGG" id="mrob:HH214_00645"/>
<evidence type="ECO:0000256" key="1">
    <source>
        <dbReference type="ARBA" id="ARBA00009477"/>
    </source>
</evidence>
<evidence type="ECO:0000259" key="4">
    <source>
        <dbReference type="Pfam" id="PF25973"/>
    </source>
</evidence>
<dbReference type="GO" id="GO:1990281">
    <property type="term" value="C:efflux pump complex"/>
    <property type="evidence" value="ECO:0007669"/>
    <property type="project" value="TreeGrafter"/>
</dbReference>
<feature type="compositionally biased region" description="Basic and acidic residues" evidence="2">
    <location>
        <begin position="430"/>
        <end position="441"/>
    </location>
</feature>
<dbReference type="InterPro" id="IPR006143">
    <property type="entry name" value="RND_pump_MFP"/>
</dbReference>
<gene>
    <name evidence="5" type="ORF">HH214_00645</name>
</gene>
<evidence type="ECO:0000313" key="6">
    <source>
        <dbReference type="Proteomes" id="UP000503278"/>
    </source>
</evidence>
<organism evidence="5 6">
    <name type="scientific">Mucilaginibacter robiniae</name>
    <dbReference type="NCBI Taxonomy" id="2728022"/>
    <lineage>
        <taxon>Bacteria</taxon>
        <taxon>Pseudomonadati</taxon>
        <taxon>Bacteroidota</taxon>
        <taxon>Sphingobacteriia</taxon>
        <taxon>Sphingobacteriales</taxon>
        <taxon>Sphingobacteriaceae</taxon>
        <taxon>Mucilaginibacter</taxon>
    </lineage>
</organism>
<dbReference type="InterPro" id="IPR058792">
    <property type="entry name" value="Beta-barrel_RND_2"/>
</dbReference>
<dbReference type="Pfam" id="PF25954">
    <property type="entry name" value="Beta-barrel_RND_2"/>
    <property type="match status" value="1"/>
</dbReference>
<feature type="region of interest" description="Disordered" evidence="2">
    <location>
        <begin position="375"/>
        <end position="483"/>
    </location>
</feature>
<evidence type="ECO:0000256" key="2">
    <source>
        <dbReference type="SAM" id="MobiDB-lite"/>
    </source>
</evidence>
<dbReference type="Pfam" id="PF25973">
    <property type="entry name" value="BSH_CzcB"/>
    <property type="match status" value="1"/>
</dbReference>
<dbReference type="Gene3D" id="2.40.50.100">
    <property type="match status" value="1"/>
</dbReference>
<dbReference type="InterPro" id="IPR058647">
    <property type="entry name" value="BSH_CzcB-like"/>
</dbReference>
<proteinExistence type="inferred from homology"/>
<name>A0A7L5DTQ5_9SPHI</name>
<dbReference type="Gene3D" id="1.10.287.470">
    <property type="entry name" value="Helix hairpin bin"/>
    <property type="match status" value="1"/>
</dbReference>
<protein>
    <submittedName>
        <fullName evidence="5">Efflux RND transporter periplasmic adaptor subunit</fullName>
    </submittedName>
</protein>
<dbReference type="PANTHER" id="PTHR30469:SF37">
    <property type="entry name" value="RAGD PROTEIN"/>
    <property type="match status" value="1"/>
</dbReference>
<evidence type="ECO:0000313" key="5">
    <source>
        <dbReference type="EMBL" id="QJD94480.1"/>
    </source>
</evidence>
<sequence>MNTLTMNHLKNKSTFASTLVLAGWLAMSACGGNKQEKASQEREVQQQSDIEVPPVQVDTIKKGKLSSTLQVPGELMPYNEVSLYAKINSYVKKYLVDVGTEVHKNQLLAILEAPEINSQLAAAQSRIKQQEALYLASKANYDRLYNTSKTPGTVAQNDLDQAEARKNSDYANVQAAKASYREVAANLQYLQIKAPFDGVVSTRNANLGAYVGPGAQGGAMPLFVVQEQTKLRLVISVPELNTGGLNNKQEVEFTVRSLPNEKFKARIKRLAGALDTRLRSERLEMDVYNNNRRLLPGMYAEVNVPLETHDSTFIVPKTAVVQSTERVFVVRIDKQRRAEWIDVQRGLQSKDVIEIYSKELNPGDRIVKAATDEIRDGQPVNDKQNAQSQNGQDQASGSGQSNQQGNQSAKQGGGDQQGGSQGGLAPGEQHLGRERVGEHGDQTGGSNANDQQGGGKKGKGGKGAGGQQGGLRKETGNGGRVGN</sequence>
<dbReference type="EMBL" id="CP051682">
    <property type="protein sequence ID" value="QJD94480.1"/>
    <property type="molecule type" value="Genomic_DNA"/>
</dbReference>
<dbReference type="PANTHER" id="PTHR30469">
    <property type="entry name" value="MULTIDRUG RESISTANCE PROTEIN MDTA"/>
    <property type="match status" value="1"/>
</dbReference>